<name>A0A2P2N372_RHIMU</name>
<dbReference type="EMBL" id="GGEC01056446">
    <property type="protein sequence ID" value="MBX36930.1"/>
    <property type="molecule type" value="Transcribed_RNA"/>
</dbReference>
<sequence>MSGIPLQIHTFPTCQLNSYVSVLPSCNPIHCTSWHDTLPTGERGGYEMYLGATSVCSISSPYSITL</sequence>
<organism evidence="1">
    <name type="scientific">Rhizophora mucronata</name>
    <name type="common">Asiatic mangrove</name>
    <dbReference type="NCBI Taxonomy" id="61149"/>
    <lineage>
        <taxon>Eukaryota</taxon>
        <taxon>Viridiplantae</taxon>
        <taxon>Streptophyta</taxon>
        <taxon>Embryophyta</taxon>
        <taxon>Tracheophyta</taxon>
        <taxon>Spermatophyta</taxon>
        <taxon>Magnoliopsida</taxon>
        <taxon>eudicotyledons</taxon>
        <taxon>Gunneridae</taxon>
        <taxon>Pentapetalae</taxon>
        <taxon>rosids</taxon>
        <taxon>fabids</taxon>
        <taxon>Malpighiales</taxon>
        <taxon>Rhizophoraceae</taxon>
        <taxon>Rhizophora</taxon>
    </lineage>
</organism>
<dbReference type="AlphaFoldDB" id="A0A2P2N372"/>
<evidence type="ECO:0000313" key="1">
    <source>
        <dbReference type="EMBL" id="MBX36930.1"/>
    </source>
</evidence>
<proteinExistence type="predicted"/>
<protein>
    <submittedName>
        <fullName evidence="1">Uncharacterized protein</fullName>
    </submittedName>
</protein>
<accession>A0A2P2N372</accession>
<reference evidence="1" key="1">
    <citation type="submission" date="2018-02" db="EMBL/GenBank/DDBJ databases">
        <title>Rhizophora mucronata_Transcriptome.</title>
        <authorList>
            <person name="Meera S.P."/>
            <person name="Sreeshan A."/>
            <person name="Augustine A."/>
        </authorList>
    </citation>
    <scope>NUCLEOTIDE SEQUENCE</scope>
    <source>
        <tissue evidence="1">Leaf</tissue>
    </source>
</reference>